<dbReference type="Gene3D" id="3.30.1440.10">
    <property type="match status" value="1"/>
</dbReference>
<evidence type="ECO:0000259" key="6">
    <source>
        <dbReference type="Pfam" id="PF00673"/>
    </source>
</evidence>
<evidence type="ECO:0000256" key="2">
    <source>
        <dbReference type="ARBA" id="ARBA00022980"/>
    </source>
</evidence>
<proteinExistence type="inferred from homology"/>
<dbReference type="InterPro" id="IPR031309">
    <property type="entry name" value="Ribosomal_uL5_C"/>
</dbReference>
<dbReference type="GO" id="GO:1990904">
    <property type="term" value="C:ribonucleoprotein complex"/>
    <property type="evidence" value="ECO:0007669"/>
    <property type="project" value="UniProtKB-KW"/>
</dbReference>
<dbReference type="GO" id="GO:0006412">
    <property type="term" value="P:translation"/>
    <property type="evidence" value="ECO:0007669"/>
    <property type="project" value="InterPro"/>
</dbReference>
<gene>
    <name evidence="7" type="primary">rpl5</name>
    <name evidence="7" type="ORF">CH29B_m047</name>
</gene>
<evidence type="ECO:0000256" key="4">
    <source>
        <dbReference type="RuleBase" id="RU003930"/>
    </source>
</evidence>
<dbReference type="PANTHER" id="PTHR11994">
    <property type="entry name" value="60S RIBOSOMAL PROTEIN L11-RELATED"/>
    <property type="match status" value="1"/>
</dbReference>
<protein>
    <submittedName>
        <fullName evidence="7">50S ribosomal protein L5</fullName>
    </submittedName>
</protein>
<evidence type="ECO:0000313" key="7">
    <source>
        <dbReference type="EMBL" id="AGZ19413.1"/>
    </source>
</evidence>
<dbReference type="AlphaFoldDB" id="U5U526"/>
<keyword evidence="7" id="KW-0496">Mitochondrion</keyword>
<accession>U5U526</accession>
<evidence type="ECO:0000256" key="1">
    <source>
        <dbReference type="ARBA" id="ARBA00008553"/>
    </source>
</evidence>
<organism evidence="7">
    <name type="scientific">Chlorella sp. ArM0029B</name>
    <dbReference type="NCBI Taxonomy" id="1415603"/>
    <lineage>
        <taxon>Eukaryota</taxon>
        <taxon>Viridiplantae</taxon>
        <taxon>Chlorophyta</taxon>
        <taxon>core chlorophytes</taxon>
        <taxon>Trebouxiophyceae</taxon>
        <taxon>Chlorellales</taxon>
        <taxon>Chlorellaceae</taxon>
        <taxon>Chlorella clade</taxon>
        <taxon>Chlorella</taxon>
    </lineage>
</organism>
<dbReference type="Pfam" id="PF00281">
    <property type="entry name" value="Ribosomal_L5"/>
    <property type="match status" value="1"/>
</dbReference>
<dbReference type="GO" id="GO:0005840">
    <property type="term" value="C:ribosome"/>
    <property type="evidence" value="ECO:0007669"/>
    <property type="project" value="UniProtKB-KW"/>
</dbReference>
<keyword evidence="2 4" id="KW-0689">Ribosomal protein</keyword>
<dbReference type="InterPro" id="IPR031310">
    <property type="entry name" value="Ribosomal_uL5_N"/>
</dbReference>
<dbReference type="GO" id="GO:0003735">
    <property type="term" value="F:structural constituent of ribosome"/>
    <property type="evidence" value="ECO:0007669"/>
    <property type="project" value="InterPro"/>
</dbReference>
<comment type="similarity">
    <text evidence="1 4">Belongs to the universal ribosomal protein uL5 family.</text>
</comment>
<dbReference type="Pfam" id="PF00673">
    <property type="entry name" value="Ribosomal_L5_C"/>
    <property type="match status" value="1"/>
</dbReference>
<evidence type="ECO:0000259" key="5">
    <source>
        <dbReference type="Pfam" id="PF00281"/>
    </source>
</evidence>
<dbReference type="PIRSF" id="PIRSF002161">
    <property type="entry name" value="Ribosomal_L5"/>
    <property type="match status" value="1"/>
</dbReference>
<evidence type="ECO:0000256" key="3">
    <source>
        <dbReference type="ARBA" id="ARBA00023274"/>
    </source>
</evidence>
<feature type="domain" description="Large ribosomal subunit protein uL5 C-terminal" evidence="6">
    <location>
        <begin position="102"/>
        <end position="226"/>
    </location>
</feature>
<reference evidence="7" key="1">
    <citation type="journal article" date="2014" name="BMC Genomics">
        <title>Plastid and mitochondrion genomic sequences from Arctic Chlorella sp. ArM0029B.</title>
        <authorList>
            <person name="Jeong H."/>
            <person name="Lim J.M."/>
            <person name="Park J."/>
            <person name="Sim Y.M."/>
            <person name="Choi H.G."/>
            <person name="Lee J."/>
            <person name="Jeong W.J."/>
        </authorList>
    </citation>
    <scope>NUCLEOTIDE SEQUENCE</scope>
    <source>
        <strain evidence="7">ArM0029B</strain>
    </source>
</reference>
<name>U5U526_9CHLO</name>
<dbReference type="InterPro" id="IPR002132">
    <property type="entry name" value="Ribosomal_uL5"/>
</dbReference>
<dbReference type="SUPFAM" id="SSF55282">
    <property type="entry name" value="RL5-like"/>
    <property type="match status" value="1"/>
</dbReference>
<keyword evidence="3 4" id="KW-0687">Ribonucleoprotein</keyword>
<feature type="domain" description="Large ribosomal subunit protein uL5 N-terminal" evidence="5">
    <location>
        <begin position="41"/>
        <end position="97"/>
    </location>
</feature>
<sequence length="230" mass="26946">MTTKKIKHLPILKNNLITNLSKNYYEKVLTYDLILKQNYTNIMQLPRIEKIVLNTTSKNYVNDKKYILFTLAALELLSGQKPQLTYAKKSVANFKIRQHQILGCKVVLRKNLMYIFLEKLSRIILPRIRDSAKKNHMTQINQNLEFSHSLKKNFFGPYSTKSKKFIAYTFGLKNLMMFPELENHFELVENFRGMNLTFVLSACPNETFKKQTDNSIELLLILSGLQIPLY</sequence>
<dbReference type="EMBL" id="KF554428">
    <property type="protein sequence ID" value="AGZ19413.1"/>
    <property type="molecule type" value="Genomic_DNA"/>
</dbReference>
<geneLocation type="mitochondrion" evidence="7"/>
<dbReference type="InterPro" id="IPR022803">
    <property type="entry name" value="Ribosomal_uL5_dom_sf"/>
</dbReference>